<evidence type="ECO:0000313" key="3">
    <source>
        <dbReference type="Proteomes" id="UP001437256"/>
    </source>
</evidence>
<dbReference type="SUPFAM" id="SSF50129">
    <property type="entry name" value="GroES-like"/>
    <property type="match status" value="1"/>
</dbReference>
<accession>A0ABR3A451</accession>
<comment type="caution">
    <text evidence="2">The sequence shown here is derived from an EMBL/GenBank/DDBJ whole genome shotgun (WGS) entry which is preliminary data.</text>
</comment>
<dbReference type="Pfam" id="PF08240">
    <property type="entry name" value="ADH_N"/>
    <property type="match status" value="1"/>
</dbReference>
<protein>
    <recommendedName>
        <fullName evidence="1">Enoyl reductase (ER) domain-containing protein</fullName>
    </recommendedName>
</protein>
<dbReference type="Gene3D" id="3.40.50.720">
    <property type="entry name" value="NAD(P)-binding Rossmann-like Domain"/>
    <property type="match status" value="1"/>
</dbReference>
<dbReference type="Pfam" id="PF00107">
    <property type="entry name" value="ADH_zinc_N"/>
    <property type="match status" value="1"/>
</dbReference>
<organism evidence="2 3">
    <name type="scientific">Marasmius tenuissimus</name>
    <dbReference type="NCBI Taxonomy" id="585030"/>
    <lineage>
        <taxon>Eukaryota</taxon>
        <taxon>Fungi</taxon>
        <taxon>Dikarya</taxon>
        <taxon>Basidiomycota</taxon>
        <taxon>Agaricomycotina</taxon>
        <taxon>Agaricomycetes</taxon>
        <taxon>Agaricomycetidae</taxon>
        <taxon>Agaricales</taxon>
        <taxon>Marasmiineae</taxon>
        <taxon>Marasmiaceae</taxon>
        <taxon>Marasmius</taxon>
    </lineage>
</organism>
<dbReference type="InterPro" id="IPR020843">
    <property type="entry name" value="ER"/>
</dbReference>
<name>A0ABR3A451_9AGAR</name>
<dbReference type="PANTHER" id="PTHR45348">
    <property type="entry name" value="HYPOTHETICAL OXIDOREDUCTASE (EUROFUNG)"/>
    <property type="match status" value="1"/>
</dbReference>
<keyword evidence="3" id="KW-1185">Reference proteome</keyword>
<dbReference type="InterPro" id="IPR036291">
    <property type="entry name" value="NAD(P)-bd_dom_sf"/>
</dbReference>
<dbReference type="EMBL" id="JBBXMP010000023">
    <property type="protein sequence ID" value="KAL0067773.1"/>
    <property type="molecule type" value="Genomic_DNA"/>
</dbReference>
<dbReference type="InterPro" id="IPR013149">
    <property type="entry name" value="ADH-like_C"/>
</dbReference>
<feature type="domain" description="Enoyl reductase (ER)" evidence="1">
    <location>
        <begin position="5"/>
        <end position="358"/>
    </location>
</feature>
<dbReference type="InterPro" id="IPR011032">
    <property type="entry name" value="GroES-like_sf"/>
</dbReference>
<evidence type="ECO:0000313" key="2">
    <source>
        <dbReference type="EMBL" id="KAL0067773.1"/>
    </source>
</evidence>
<dbReference type="PANTHER" id="PTHR45348:SF2">
    <property type="entry name" value="ZINC-TYPE ALCOHOL DEHYDROGENASE-LIKE PROTEIN C2E1P3.01"/>
    <property type="match status" value="1"/>
</dbReference>
<dbReference type="Proteomes" id="UP001437256">
    <property type="component" value="Unassembled WGS sequence"/>
</dbReference>
<dbReference type="Gene3D" id="3.90.180.10">
    <property type="entry name" value="Medium-chain alcohol dehydrogenases, catalytic domain"/>
    <property type="match status" value="1"/>
</dbReference>
<reference evidence="2 3" key="1">
    <citation type="submission" date="2024-05" db="EMBL/GenBank/DDBJ databases">
        <title>A draft genome resource for the thread blight pathogen Marasmius tenuissimus strain MS-2.</title>
        <authorList>
            <person name="Yulfo-Soto G.E."/>
            <person name="Baruah I.K."/>
            <person name="Amoako-Attah I."/>
            <person name="Bukari Y."/>
            <person name="Meinhardt L.W."/>
            <person name="Bailey B.A."/>
            <person name="Cohen S.P."/>
        </authorList>
    </citation>
    <scope>NUCLEOTIDE SEQUENCE [LARGE SCALE GENOMIC DNA]</scope>
    <source>
        <strain evidence="2 3">MS-2</strain>
    </source>
</reference>
<sequence>MSQQKALAFLTPESGYKLITKPIPVPGPAEVLIKIESAALQPLEWQLPLIPALFDSLNFPAPAGADGAGVVESVGSNVKGIQKGDRVLFQGWLDYDYATFQEYALAPEIFVAKLPSSISTLEGSSLPTAVISAAVGFSHPDPATPSPTDIARRGGYLFENRAGVGIKPFWEDGAEGSKAGEPILVLGGSSSVGQLVIQIAKYLGFSPIITTSSLRHADYLKSLGATHVLDRAIPEESLASAVRAATHKQIEVAYDAVGAISQTHIDLLGFGGGFILADPEVFDRGLKFDEGKKPLIVGGVAHGFKEFGASMFENLESFLERGIIKPLRVEKLPGGLNGIVNGLSRLQKNEVSGVKLVVDPRETA</sequence>
<dbReference type="SUPFAM" id="SSF51735">
    <property type="entry name" value="NAD(P)-binding Rossmann-fold domains"/>
    <property type="match status" value="1"/>
</dbReference>
<dbReference type="InterPro" id="IPR047122">
    <property type="entry name" value="Trans-enoyl_RdTase-like"/>
</dbReference>
<gene>
    <name evidence="2" type="ORF">AAF712_005213</name>
</gene>
<dbReference type="InterPro" id="IPR013154">
    <property type="entry name" value="ADH-like_N"/>
</dbReference>
<dbReference type="SMART" id="SM00829">
    <property type="entry name" value="PKS_ER"/>
    <property type="match status" value="1"/>
</dbReference>
<dbReference type="CDD" id="cd08249">
    <property type="entry name" value="enoyl_reductase_like"/>
    <property type="match status" value="1"/>
</dbReference>
<evidence type="ECO:0000259" key="1">
    <source>
        <dbReference type="SMART" id="SM00829"/>
    </source>
</evidence>
<proteinExistence type="predicted"/>